<evidence type="ECO:0000259" key="3">
    <source>
        <dbReference type="Pfam" id="PF01156"/>
    </source>
</evidence>
<evidence type="ECO:0000313" key="5">
    <source>
        <dbReference type="Proteomes" id="UP000308891"/>
    </source>
</evidence>
<dbReference type="InterPro" id="IPR023186">
    <property type="entry name" value="IUNH"/>
</dbReference>
<protein>
    <submittedName>
        <fullName evidence="4">Nucleoside hydrolase</fullName>
    </submittedName>
</protein>
<dbReference type="GO" id="GO:0045437">
    <property type="term" value="F:uridine nucleosidase activity"/>
    <property type="evidence" value="ECO:0007669"/>
    <property type="project" value="UniProtKB-ARBA"/>
</dbReference>
<dbReference type="CDD" id="cd02651">
    <property type="entry name" value="nuc_hydro_IU_UC_XIUA"/>
    <property type="match status" value="1"/>
</dbReference>
<dbReference type="PANTHER" id="PTHR12304:SF4">
    <property type="entry name" value="URIDINE NUCLEOSIDASE"/>
    <property type="match status" value="1"/>
</dbReference>
<keyword evidence="2" id="KW-0326">Glycosidase</keyword>
<dbReference type="Gene3D" id="3.90.245.10">
    <property type="entry name" value="Ribonucleoside hydrolase-like"/>
    <property type="match status" value="1"/>
</dbReference>
<dbReference type="SUPFAM" id="SSF53590">
    <property type="entry name" value="Nucleoside hydrolase"/>
    <property type="match status" value="1"/>
</dbReference>
<comment type="caution">
    <text evidence="4">The sequence shown here is derived from an EMBL/GenBank/DDBJ whole genome shotgun (WGS) entry which is preliminary data.</text>
</comment>
<name>A0A4T0V7A9_9NEIS</name>
<accession>A0A4T0V7A9</accession>
<feature type="domain" description="Inosine/uridine-preferring nucleoside hydrolase" evidence="3">
    <location>
        <begin position="5"/>
        <end position="302"/>
    </location>
</feature>
<keyword evidence="5" id="KW-1185">Reference proteome</keyword>
<evidence type="ECO:0000256" key="1">
    <source>
        <dbReference type="ARBA" id="ARBA00022801"/>
    </source>
</evidence>
<organism evidence="4 5">
    <name type="scientific">Crenobacter intestini</name>
    <dbReference type="NCBI Taxonomy" id="2563443"/>
    <lineage>
        <taxon>Bacteria</taxon>
        <taxon>Pseudomonadati</taxon>
        <taxon>Pseudomonadota</taxon>
        <taxon>Betaproteobacteria</taxon>
        <taxon>Neisseriales</taxon>
        <taxon>Neisseriaceae</taxon>
        <taxon>Crenobacter</taxon>
    </lineage>
</organism>
<dbReference type="GO" id="GO:0006152">
    <property type="term" value="P:purine nucleoside catabolic process"/>
    <property type="evidence" value="ECO:0007669"/>
    <property type="project" value="TreeGrafter"/>
</dbReference>
<dbReference type="InterPro" id="IPR036452">
    <property type="entry name" value="Ribo_hydro-like"/>
</dbReference>
<evidence type="ECO:0000313" key="4">
    <source>
        <dbReference type="EMBL" id="TIC87165.1"/>
    </source>
</evidence>
<dbReference type="AlphaFoldDB" id="A0A4T0V7A9"/>
<evidence type="ECO:0000256" key="2">
    <source>
        <dbReference type="ARBA" id="ARBA00023295"/>
    </source>
</evidence>
<proteinExistence type="predicted"/>
<dbReference type="PANTHER" id="PTHR12304">
    <property type="entry name" value="INOSINE-URIDINE PREFERRING NUCLEOSIDE HYDROLASE"/>
    <property type="match status" value="1"/>
</dbReference>
<dbReference type="Proteomes" id="UP000308891">
    <property type="component" value="Unassembled WGS sequence"/>
</dbReference>
<dbReference type="PROSITE" id="PS01247">
    <property type="entry name" value="IUNH"/>
    <property type="match status" value="1"/>
</dbReference>
<dbReference type="InterPro" id="IPR001910">
    <property type="entry name" value="Inosine/uridine_hydrolase_dom"/>
</dbReference>
<dbReference type="RefSeq" id="WP_136551176.1">
    <property type="nucleotide sequence ID" value="NZ_STGJ01000001.1"/>
</dbReference>
<dbReference type="GO" id="GO:0008477">
    <property type="term" value="F:purine nucleosidase activity"/>
    <property type="evidence" value="ECO:0007669"/>
    <property type="project" value="TreeGrafter"/>
</dbReference>
<gene>
    <name evidence="4" type="ORF">E5K04_01740</name>
</gene>
<sequence>MRQKVIFDTDPGLDDAVALLFLLGASDRLDLLGVTCVAGNVGVGATSRNARIVCEWAGRPDVPVYAGAAAPLCASVATAEEVHGEGGMAGAPMHTPAMPLQPLHAAQFIVDTVREQAPGSVTLCAVGPLTNLALALSLAPDIAPRIGRIVVMGGAYFEGGNITPSAEFNFYADPHAAARVLHAGVPVTVLPLDATHKACTAASRVARVAALPNVCGPLAARLMTSFERHDVQKYGQDGAPLHDPCAVAWLLAPALFGGREVNVEIETASALTRGHSSVDWWHSTGRAPNATWITEVDADAMFALMAAAIGRLP</sequence>
<keyword evidence="1 4" id="KW-0378">Hydrolase</keyword>
<dbReference type="GO" id="GO:0005829">
    <property type="term" value="C:cytosol"/>
    <property type="evidence" value="ECO:0007669"/>
    <property type="project" value="TreeGrafter"/>
</dbReference>
<dbReference type="Pfam" id="PF01156">
    <property type="entry name" value="IU_nuc_hydro"/>
    <property type="match status" value="1"/>
</dbReference>
<reference evidence="4 5" key="1">
    <citation type="submission" date="2019-04" db="EMBL/GenBank/DDBJ databases">
        <title>Crenobacter sp. nov.</title>
        <authorList>
            <person name="Shi S."/>
        </authorList>
    </citation>
    <scope>NUCLEOTIDE SEQUENCE [LARGE SCALE GENOMIC DNA]</scope>
    <source>
        <strain evidence="4 5">GY 70310</strain>
    </source>
</reference>
<dbReference type="OrthoDB" id="9797882at2"/>
<dbReference type="InterPro" id="IPR015910">
    <property type="entry name" value="I/U_nuclsd_hydro_CS"/>
</dbReference>
<dbReference type="EMBL" id="STGJ01000001">
    <property type="protein sequence ID" value="TIC87165.1"/>
    <property type="molecule type" value="Genomic_DNA"/>
</dbReference>